<comment type="similarity">
    <text evidence="3">Belongs to the INCENP family.</text>
</comment>
<accession>A0A5S6Q2E6</accession>
<evidence type="ECO:0000256" key="3">
    <source>
        <dbReference type="ARBA" id="ARBA00010042"/>
    </source>
</evidence>
<dbReference type="Pfam" id="PF03941">
    <property type="entry name" value="INCENP_ARK-bind"/>
    <property type="match status" value="1"/>
</dbReference>
<protein>
    <submittedName>
        <fullName evidence="10">INCENP_ARK-bind domain-containing protein</fullName>
    </submittedName>
</protein>
<evidence type="ECO:0000256" key="1">
    <source>
        <dbReference type="ARBA" id="ARBA00004123"/>
    </source>
</evidence>
<evidence type="ECO:0000313" key="9">
    <source>
        <dbReference type="Proteomes" id="UP000046395"/>
    </source>
</evidence>
<evidence type="ECO:0000256" key="4">
    <source>
        <dbReference type="ARBA" id="ARBA00022490"/>
    </source>
</evidence>
<keyword evidence="4" id="KW-0963">Cytoplasm</keyword>
<sequence length="742" mass="80953">MTRVIKHQAFTVPSLETAMRHPEVDKILIEVTEWSAKYIDSKKKAVVEKAVARRNCRNTGKQPARKVRQVNFKKMSLPNGQKGRKRLADPSLQKRPNVKETERQQVIKETSKANCVMSPMSMGGDIHEQSIPGSAVEPVRALSRSGTVSRYNASTAHVGSEHLNSKLFFDTFPYVPSLNGSGLSGNFSDVEAPQSAMGTCSIHSPNFDSDTLIGAQQDSLDLFIDDFGREFAFYDDGSAYEVQVEQVEVSPAELIELLKASTCFTDICVGRQTQQAVNDLSTNHSEKLASSATEEVAITASEVIVRSKDVVEFTEIAYEQPLAANETLTANSTLDNVGENESAINSLLKLPSPSPSELDVFPSMRDDSSQKVFGMESNKSDDGAGEEEPKMLMEIAKTSVDGHHSEHKLMSIDHASFKDTTPPSVDACCLKAVVVDGSAVVEHFTPKKPVAQATVEPIGGGVAAKSAKKLSPQSLLKRIKARQEEAAKRRKVLLADKALSRQARLKVKCTPTTAVTPPSRGKALPYSARKESFRTPLFPCTPSVKQQLAVPHSADGNWKQKRFGQCSGLLVTPGRVKGDLKDPSAFLAPLLLDNAATPTACARGDVQPANKAKPSSVEVIETSENNIVSEQSVVQKLNGTSTCSQRSTTCSNYEITIRDTSSDDDDDDNEHLAKAHKHVPSWAQEKQLEIAFVAQMRTADPARIFAESKVQRHGKHPMTVPHPRRSYVACRILSLLSFMTSE</sequence>
<keyword evidence="5" id="KW-0206">Cytoskeleton</keyword>
<dbReference type="GO" id="GO:0005819">
    <property type="term" value="C:spindle"/>
    <property type="evidence" value="ECO:0007669"/>
    <property type="project" value="UniProtKB-SubCell"/>
</dbReference>
<proteinExistence type="inferred from homology"/>
<keyword evidence="9" id="KW-1185">Reference proteome</keyword>
<name>A0A5S6Q2E6_TRIMR</name>
<feature type="domain" description="Inner centromere protein ARK-binding" evidence="8">
    <location>
        <begin position="660"/>
        <end position="706"/>
    </location>
</feature>
<dbReference type="Proteomes" id="UP000046395">
    <property type="component" value="Unassembled WGS sequence"/>
</dbReference>
<dbReference type="InterPro" id="IPR005635">
    <property type="entry name" value="Inner_centromere_prot_ARK-bd"/>
</dbReference>
<organism evidence="9 10">
    <name type="scientific">Trichuris muris</name>
    <name type="common">Mouse whipworm</name>
    <dbReference type="NCBI Taxonomy" id="70415"/>
    <lineage>
        <taxon>Eukaryota</taxon>
        <taxon>Metazoa</taxon>
        <taxon>Ecdysozoa</taxon>
        <taxon>Nematoda</taxon>
        <taxon>Enoplea</taxon>
        <taxon>Dorylaimia</taxon>
        <taxon>Trichinellida</taxon>
        <taxon>Trichuridae</taxon>
        <taxon>Trichuris</taxon>
    </lineage>
</organism>
<evidence type="ECO:0000256" key="7">
    <source>
        <dbReference type="SAM" id="MobiDB-lite"/>
    </source>
</evidence>
<evidence type="ECO:0000259" key="8">
    <source>
        <dbReference type="Pfam" id="PF03941"/>
    </source>
</evidence>
<evidence type="ECO:0000256" key="6">
    <source>
        <dbReference type="ARBA" id="ARBA00023242"/>
    </source>
</evidence>
<feature type="region of interest" description="Disordered" evidence="7">
    <location>
        <begin position="72"/>
        <end position="105"/>
    </location>
</feature>
<evidence type="ECO:0000256" key="2">
    <source>
        <dbReference type="ARBA" id="ARBA00004186"/>
    </source>
</evidence>
<dbReference type="AlphaFoldDB" id="A0A5S6Q2E6"/>
<dbReference type="WBParaSite" id="TMUE_0000001408.1">
    <property type="protein sequence ID" value="TMUE_0000001408.1"/>
    <property type="gene ID" value="WBGene00297304"/>
</dbReference>
<reference evidence="10" key="1">
    <citation type="submission" date="2019-12" db="UniProtKB">
        <authorList>
            <consortium name="WormBaseParasite"/>
        </authorList>
    </citation>
    <scope>IDENTIFICATION</scope>
</reference>
<keyword evidence="6" id="KW-0539">Nucleus</keyword>
<evidence type="ECO:0000256" key="5">
    <source>
        <dbReference type="ARBA" id="ARBA00023212"/>
    </source>
</evidence>
<comment type="subcellular location">
    <subcellularLocation>
        <location evidence="2">Cytoplasm</location>
        <location evidence="2">Cytoskeleton</location>
        <location evidence="2">Spindle</location>
    </subcellularLocation>
    <subcellularLocation>
        <location evidence="1">Nucleus</location>
    </subcellularLocation>
</comment>
<evidence type="ECO:0000313" key="10">
    <source>
        <dbReference type="WBParaSite" id="TMUE_0000001408.1"/>
    </source>
</evidence>
<dbReference type="GO" id="GO:0005634">
    <property type="term" value="C:nucleus"/>
    <property type="evidence" value="ECO:0007669"/>
    <property type="project" value="UniProtKB-SubCell"/>
</dbReference>